<keyword evidence="1" id="KW-0677">Repeat</keyword>
<gene>
    <name evidence="3" type="ORF">METZ01_LOCUS215671</name>
</gene>
<proteinExistence type="predicted"/>
<protein>
    <submittedName>
        <fullName evidence="3">Uncharacterized protein</fullName>
    </submittedName>
</protein>
<dbReference type="Gene3D" id="1.25.40.10">
    <property type="entry name" value="Tetratricopeptide repeat domain"/>
    <property type="match status" value="1"/>
</dbReference>
<evidence type="ECO:0000256" key="2">
    <source>
        <dbReference type="ARBA" id="ARBA00022803"/>
    </source>
</evidence>
<feature type="non-terminal residue" evidence="3">
    <location>
        <position position="144"/>
    </location>
</feature>
<dbReference type="AlphaFoldDB" id="A0A382FL22"/>
<dbReference type="Pfam" id="PF07719">
    <property type="entry name" value="TPR_2"/>
    <property type="match status" value="1"/>
</dbReference>
<dbReference type="PROSITE" id="PS50005">
    <property type="entry name" value="TPR"/>
    <property type="match status" value="1"/>
</dbReference>
<accession>A0A382FL22</accession>
<dbReference type="InterPro" id="IPR019734">
    <property type="entry name" value="TPR_rpt"/>
</dbReference>
<organism evidence="3">
    <name type="scientific">marine metagenome</name>
    <dbReference type="NCBI Taxonomy" id="408172"/>
    <lineage>
        <taxon>unclassified sequences</taxon>
        <taxon>metagenomes</taxon>
        <taxon>ecological metagenomes</taxon>
    </lineage>
</organism>
<dbReference type="SMART" id="SM00028">
    <property type="entry name" value="TPR"/>
    <property type="match status" value="3"/>
</dbReference>
<evidence type="ECO:0000313" key="3">
    <source>
        <dbReference type="EMBL" id="SVB62817.1"/>
    </source>
</evidence>
<sequence length="144" mass="17016">MWFWSHKLKKLLATHAYDAIIPMCLDRLQQRPPDYWTLRALGISLMNVGRTSESFEWLTKCLRQYPHKVAVQYDLGLIYMKQECYSQARDHMLAATEGGYRTEALFVNLGRVYYYLGEFEKATHCFREVIRRRPGHAEAYNMLG</sequence>
<name>A0A382FL22_9ZZZZ</name>
<evidence type="ECO:0000256" key="1">
    <source>
        <dbReference type="ARBA" id="ARBA00022737"/>
    </source>
</evidence>
<keyword evidence="2" id="KW-0802">TPR repeat</keyword>
<dbReference type="EMBL" id="UINC01050170">
    <property type="protein sequence ID" value="SVB62817.1"/>
    <property type="molecule type" value="Genomic_DNA"/>
</dbReference>
<dbReference type="InterPro" id="IPR011990">
    <property type="entry name" value="TPR-like_helical_dom_sf"/>
</dbReference>
<reference evidence="3" key="1">
    <citation type="submission" date="2018-05" db="EMBL/GenBank/DDBJ databases">
        <authorList>
            <person name="Lanie J.A."/>
            <person name="Ng W.-L."/>
            <person name="Kazmierczak K.M."/>
            <person name="Andrzejewski T.M."/>
            <person name="Davidsen T.M."/>
            <person name="Wayne K.J."/>
            <person name="Tettelin H."/>
            <person name="Glass J.I."/>
            <person name="Rusch D."/>
            <person name="Podicherti R."/>
            <person name="Tsui H.-C.T."/>
            <person name="Winkler M.E."/>
        </authorList>
    </citation>
    <scope>NUCLEOTIDE SEQUENCE</scope>
</reference>
<dbReference type="InterPro" id="IPR013105">
    <property type="entry name" value="TPR_2"/>
</dbReference>
<dbReference type="SUPFAM" id="SSF48452">
    <property type="entry name" value="TPR-like"/>
    <property type="match status" value="1"/>
</dbReference>